<dbReference type="GO" id="GO:0005737">
    <property type="term" value="C:cytoplasm"/>
    <property type="evidence" value="ECO:0007669"/>
    <property type="project" value="TreeGrafter"/>
</dbReference>
<dbReference type="InterPro" id="IPR036249">
    <property type="entry name" value="Thioredoxin-like_sf"/>
</dbReference>
<dbReference type="PROSITE" id="PS00194">
    <property type="entry name" value="THIOREDOXIN_1"/>
    <property type="match status" value="1"/>
</dbReference>
<dbReference type="Proteomes" id="UP000198848">
    <property type="component" value="Unassembled WGS sequence"/>
</dbReference>
<dbReference type="InterPro" id="IPR017937">
    <property type="entry name" value="Thioredoxin_CS"/>
</dbReference>
<keyword evidence="1" id="KW-0813">Transport</keyword>
<keyword evidence="7" id="KW-1185">Reference proteome</keyword>
<name>A0A1H1B0G9_NATTX</name>
<dbReference type="InterPro" id="IPR005746">
    <property type="entry name" value="Thioredoxin"/>
</dbReference>
<dbReference type="PANTHER" id="PTHR45663">
    <property type="entry name" value="GEO12009P1"/>
    <property type="match status" value="1"/>
</dbReference>
<dbReference type="CDD" id="cd02947">
    <property type="entry name" value="TRX_family"/>
    <property type="match status" value="1"/>
</dbReference>
<evidence type="ECO:0000256" key="3">
    <source>
        <dbReference type="ARBA" id="ARBA00023157"/>
    </source>
</evidence>
<dbReference type="SUPFAM" id="SSF52833">
    <property type="entry name" value="Thioredoxin-like"/>
    <property type="match status" value="1"/>
</dbReference>
<dbReference type="STRING" id="1095778.SAMN04489842_0873"/>
<dbReference type="NCBIfam" id="TIGR01068">
    <property type="entry name" value="thioredoxin"/>
    <property type="match status" value="1"/>
</dbReference>
<keyword evidence="3" id="KW-1015">Disulfide bond</keyword>
<dbReference type="PRINTS" id="PR00421">
    <property type="entry name" value="THIOREDOXIN"/>
</dbReference>
<dbReference type="GO" id="GO:0015035">
    <property type="term" value="F:protein-disulfide reductase activity"/>
    <property type="evidence" value="ECO:0007669"/>
    <property type="project" value="InterPro"/>
</dbReference>
<evidence type="ECO:0000256" key="4">
    <source>
        <dbReference type="ARBA" id="ARBA00023284"/>
    </source>
</evidence>
<dbReference type="Pfam" id="PF00085">
    <property type="entry name" value="Thioredoxin"/>
    <property type="match status" value="1"/>
</dbReference>
<proteinExistence type="predicted"/>
<dbReference type="AlphaFoldDB" id="A0A1H1B0G9"/>
<evidence type="ECO:0000256" key="1">
    <source>
        <dbReference type="ARBA" id="ARBA00022448"/>
    </source>
</evidence>
<organism evidence="6 7">
    <name type="scientific">Natronobacterium texcoconense</name>
    <dbReference type="NCBI Taxonomy" id="1095778"/>
    <lineage>
        <taxon>Archaea</taxon>
        <taxon>Methanobacteriati</taxon>
        <taxon>Methanobacteriota</taxon>
        <taxon>Stenosarchaea group</taxon>
        <taxon>Halobacteria</taxon>
        <taxon>Halobacteriales</taxon>
        <taxon>Natrialbaceae</taxon>
        <taxon>Natronobacterium</taxon>
    </lineage>
</organism>
<evidence type="ECO:0000313" key="6">
    <source>
        <dbReference type="EMBL" id="SDQ45261.1"/>
    </source>
</evidence>
<dbReference type="FunFam" id="3.40.30.10:FF:000001">
    <property type="entry name" value="Thioredoxin"/>
    <property type="match status" value="1"/>
</dbReference>
<evidence type="ECO:0000256" key="2">
    <source>
        <dbReference type="ARBA" id="ARBA00022982"/>
    </source>
</evidence>
<protein>
    <submittedName>
        <fullName evidence="6">Thioredoxin</fullName>
    </submittedName>
</protein>
<feature type="domain" description="Thioredoxin" evidence="5">
    <location>
        <begin position="41"/>
        <end position="158"/>
    </location>
</feature>
<dbReference type="Gene3D" id="3.40.30.10">
    <property type="entry name" value="Glutaredoxin"/>
    <property type="match status" value="1"/>
</dbReference>
<accession>A0A1H1B0G9</accession>
<gene>
    <name evidence="6" type="ORF">SAMN04489842_0873</name>
</gene>
<dbReference type="PROSITE" id="PS51352">
    <property type="entry name" value="THIOREDOXIN_2"/>
    <property type="match status" value="1"/>
</dbReference>
<keyword evidence="2" id="KW-0249">Electron transport</keyword>
<keyword evidence="4" id="KW-0676">Redox-active center</keyword>
<evidence type="ECO:0000313" key="7">
    <source>
        <dbReference type="Proteomes" id="UP000198848"/>
    </source>
</evidence>
<dbReference type="PANTHER" id="PTHR45663:SF11">
    <property type="entry name" value="GEO12009P1"/>
    <property type="match status" value="1"/>
</dbReference>
<dbReference type="InterPro" id="IPR013766">
    <property type="entry name" value="Thioredoxin_domain"/>
</dbReference>
<reference evidence="7" key="1">
    <citation type="submission" date="2016-10" db="EMBL/GenBank/DDBJ databases">
        <authorList>
            <person name="Varghese N."/>
            <person name="Submissions S."/>
        </authorList>
    </citation>
    <scope>NUCLEOTIDE SEQUENCE [LARGE SCALE GENOMIC DNA]</scope>
    <source>
        <strain evidence="7">DSM 24767</strain>
    </source>
</reference>
<dbReference type="EMBL" id="FNLC01000001">
    <property type="protein sequence ID" value="SDQ45261.1"/>
    <property type="molecule type" value="Genomic_DNA"/>
</dbReference>
<evidence type="ECO:0000259" key="5">
    <source>
        <dbReference type="PROSITE" id="PS51352"/>
    </source>
</evidence>
<sequence length="158" mass="17366">MSAFYHVFLADGTGNSLQQTMCLYCAMSTKLLNTLGSYCSVMATDAHSGSSSRNEPLHVDGEDHLDDVVAEHDVVLVDFYADWCGPCQMLEPVLETLADETEATIAKVDVDEHQLLAGEYGVRGVPTILLFADGEQVEQHVGVLPEERLRNLISEYTE</sequence>